<evidence type="ECO:0000313" key="1">
    <source>
        <dbReference type="EMBL" id="ATE85800.1"/>
    </source>
</evidence>
<sequence length="181" mass="20803">MMFDFNEDKLTSEQVLLIASADNLPPLRVAINANGYKQSLDYWPELSAVKDFELNRDTLKAIDILIKQGMNSKGVVGLRSIYESARKVKPFEGRSGVMREIKDVIIPSLDKLCYTCLIGDKIYINPRLLDGDQDWTYKVKPLEDDFNIEDCEKIVDEITIKAIDEQIERLKRKKKYPLTGK</sequence>
<keyword evidence="2" id="KW-1185">Reference proteome</keyword>
<dbReference type="EMBL" id="MF158039">
    <property type="protein sequence ID" value="ATE85800.1"/>
    <property type="molecule type" value="Genomic_DNA"/>
</dbReference>
<accession>A0A291AXU9</accession>
<protein>
    <submittedName>
        <fullName evidence="1">Uncharacterized protein</fullName>
    </submittedName>
</protein>
<name>A0A291AXU9_9CAUD</name>
<evidence type="ECO:0000313" key="2">
    <source>
        <dbReference type="Proteomes" id="UP000222681"/>
    </source>
</evidence>
<dbReference type="Proteomes" id="UP000222681">
    <property type="component" value="Segment"/>
</dbReference>
<organism evidence="1 2">
    <name type="scientific">Shigella phage Sf12</name>
    <dbReference type="NCBI Taxonomy" id="2024315"/>
    <lineage>
        <taxon>Viruses</taxon>
        <taxon>Duplodnaviria</taxon>
        <taxon>Heunggongvirae</taxon>
        <taxon>Uroviricota</taxon>
        <taxon>Caudoviricetes</taxon>
        <taxon>Drexlerviridae</taxon>
        <taxon>Rogunavirinae</taxon>
        <taxon>Eastlansingvirus</taxon>
        <taxon>Eastlansingvirus Sf12</taxon>
    </lineage>
</organism>
<reference evidence="1 2" key="1">
    <citation type="submission" date="2017-05" db="EMBL/GenBank/DDBJ databases">
        <title>The isolation and characterization of 16 novel Shigella-infecting phages from the environment.</title>
        <authorList>
            <person name="Doore S.M."/>
            <person name="Schrad J.R."/>
            <person name="Dover J.A."/>
            <person name="Parent K.N."/>
        </authorList>
    </citation>
    <scope>NUCLEOTIDE SEQUENCE [LARGE SCALE GENOMIC DNA]</scope>
</reference>
<proteinExistence type="predicted"/>
<gene>
    <name evidence="1" type="ORF">Sf12_gp74</name>
</gene>